<dbReference type="GO" id="GO:0004177">
    <property type="term" value="F:aminopeptidase activity"/>
    <property type="evidence" value="ECO:0007669"/>
    <property type="project" value="UniProtKB-KW"/>
</dbReference>
<dbReference type="PRINTS" id="PR00919">
    <property type="entry name" value="THERMOPTASE"/>
</dbReference>
<dbReference type="SUPFAM" id="SSF144052">
    <property type="entry name" value="Thermophilic metalloprotease-like"/>
    <property type="match status" value="1"/>
</dbReference>
<dbReference type="InterPro" id="IPR052170">
    <property type="entry name" value="M29_Exopeptidase"/>
</dbReference>
<dbReference type="InterPro" id="IPR000787">
    <property type="entry name" value="Peptidase_M29"/>
</dbReference>
<gene>
    <name evidence="10" type="ORF">EAF07_06430</name>
</gene>
<dbReference type="InterPro" id="IPR035097">
    <property type="entry name" value="M29_N-terminal"/>
</dbReference>
<organism evidence="10 11">
    <name type="scientific">Streptococcus hillyeri</name>
    <dbReference type="NCBI Taxonomy" id="2282420"/>
    <lineage>
        <taxon>Bacteria</taxon>
        <taxon>Bacillati</taxon>
        <taxon>Bacillota</taxon>
        <taxon>Bacilli</taxon>
        <taxon>Lactobacillales</taxon>
        <taxon>Streptococcaceae</taxon>
        <taxon>Streptococcus</taxon>
    </lineage>
</organism>
<sequence length="416" mass="45806">MTLPNFEENLKKYADLLIVKGLGVKKGHTVIMTVDVEQSQFARLLVKSAYAHGAAEVVLDYADDQITRERLLHADEDRITTVADYVVAKSNHFLEKKASRLFVRSSDPNVFAGVDQDRLSKTQQALSIALAKQREATQANKVSWNLAAAAGKEWAALVFPDLATEEEQVDALWDTIFKLNRVYEEDPIKAWDEHQANLVAKAELLNKYQFDALHYTAPGTDLTLGMPKKHVWEAAGSVNAQGDEFIANMPTEEVFSAPDFRRAEGYVSSTKPLSYAGTIIEGMKFTFKNGQITEVTAEKGEATIKKLVEESKGARALGEVALVPHKTPISLSGLTFFNTLFDENASNHLAIGQAYAFSIEGGTEMTQEELEAAGLNRSTAHVDFMIGSEHMDVDGITADGQIVPIFRGGEWADSFK</sequence>
<dbReference type="GO" id="GO:0006508">
    <property type="term" value="P:proteolysis"/>
    <property type="evidence" value="ECO:0007669"/>
    <property type="project" value="UniProtKB-KW"/>
</dbReference>
<dbReference type="GO" id="GO:0008237">
    <property type="term" value="F:metallopeptidase activity"/>
    <property type="evidence" value="ECO:0007669"/>
    <property type="project" value="UniProtKB-KW"/>
</dbReference>
<dbReference type="GO" id="GO:0046872">
    <property type="term" value="F:metal ion binding"/>
    <property type="evidence" value="ECO:0007669"/>
    <property type="project" value="UniProtKB-KW"/>
</dbReference>
<evidence type="ECO:0000313" key="11">
    <source>
        <dbReference type="Proteomes" id="UP000279194"/>
    </source>
</evidence>
<evidence type="ECO:0000313" key="10">
    <source>
        <dbReference type="EMBL" id="RLY02926.1"/>
    </source>
</evidence>
<evidence type="ECO:0000256" key="8">
    <source>
        <dbReference type="ARBA" id="ARBA00022801"/>
    </source>
</evidence>
<comment type="cofactor">
    <cofactor evidence="3">
        <name>Zn(2+)</name>
        <dbReference type="ChEBI" id="CHEBI:29105"/>
    </cofactor>
</comment>
<dbReference type="EMBL" id="RCVM01000011">
    <property type="protein sequence ID" value="RLY02926.1"/>
    <property type="molecule type" value="Genomic_DNA"/>
</dbReference>
<evidence type="ECO:0000256" key="3">
    <source>
        <dbReference type="ARBA" id="ARBA00001947"/>
    </source>
</evidence>
<name>A0A3L9DNB6_9STRE</name>
<dbReference type="OrthoDB" id="9803993at2"/>
<keyword evidence="6" id="KW-0645">Protease</keyword>
<dbReference type="PANTHER" id="PTHR34448:SF3">
    <property type="entry name" value="AMINOPEPTIDASE AMPS"/>
    <property type="match status" value="1"/>
</dbReference>
<protein>
    <submittedName>
        <fullName evidence="10">Aminopeptidase</fullName>
    </submittedName>
</protein>
<keyword evidence="9" id="KW-0482">Metalloprotease</keyword>
<dbReference type="Gene3D" id="3.40.1830.10">
    <property type="entry name" value="Thermophilic metalloprotease (M29)"/>
    <property type="match status" value="1"/>
</dbReference>
<comment type="cofactor">
    <cofactor evidence="2">
        <name>Mg(2+)</name>
        <dbReference type="ChEBI" id="CHEBI:18420"/>
    </cofactor>
</comment>
<evidence type="ECO:0000256" key="2">
    <source>
        <dbReference type="ARBA" id="ARBA00001946"/>
    </source>
</evidence>
<dbReference type="RefSeq" id="WP_121835770.1">
    <property type="nucleotide sequence ID" value="NZ_RCVM01000011.1"/>
</dbReference>
<keyword evidence="7" id="KW-0479">Metal-binding</keyword>
<dbReference type="Pfam" id="PF02073">
    <property type="entry name" value="Peptidase_M29"/>
    <property type="match status" value="1"/>
</dbReference>
<evidence type="ECO:0000256" key="6">
    <source>
        <dbReference type="ARBA" id="ARBA00022670"/>
    </source>
</evidence>
<keyword evidence="11" id="KW-1185">Reference proteome</keyword>
<comment type="cofactor">
    <cofactor evidence="1">
        <name>Co(2+)</name>
        <dbReference type="ChEBI" id="CHEBI:48828"/>
    </cofactor>
</comment>
<comment type="similarity">
    <text evidence="4">Belongs to the peptidase M29 family.</text>
</comment>
<evidence type="ECO:0000256" key="4">
    <source>
        <dbReference type="ARBA" id="ARBA00008236"/>
    </source>
</evidence>
<proteinExistence type="inferred from homology"/>
<evidence type="ECO:0000256" key="5">
    <source>
        <dbReference type="ARBA" id="ARBA00022438"/>
    </source>
</evidence>
<dbReference type="Proteomes" id="UP000279194">
    <property type="component" value="Unassembled WGS sequence"/>
</dbReference>
<keyword evidence="5 10" id="KW-0031">Aminopeptidase</keyword>
<comment type="caution">
    <text evidence="10">The sequence shown here is derived from an EMBL/GenBank/DDBJ whole genome shotgun (WGS) entry which is preliminary data.</text>
</comment>
<evidence type="ECO:0000256" key="9">
    <source>
        <dbReference type="ARBA" id="ARBA00023049"/>
    </source>
</evidence>
<accession>A0A3L9DNB6</accession>
<dbReference type="PANTHER" id="PTHR34448">
    <property type="entry name" value="AMINOPEPTIDASE"/>
    <property type="match status" value="1"/>
</dbReference>
<dbReference type="AlphaFoldDB" id="A0A3L9DNB6"/>
<reference evidence="10 11" key="1">
    <citation type="submission" date="2018-10" db="EMBL/GenBank/DDBJ databases">
        <title>Streptococcus hillyeri sp. nov., isolated from equine tracheal sample.</title>
        <authorList>
            <person name="Macfadyen A.C."/>
            <person name="Waller A."/>
            <person name="Paterson G.K."/>
        </authorList>
    </citation>
    <scope>NUCLEOTIDE SEQUENCE [LARGE SCALE GENOMIC DNA]</scope>
    <source>
        <strain evidence="10 11">28462</strain>
    </source>
</reference>
<keyword evidence="8" id="KW-0378">Hydrolase</keyword>
<evidence type="ECO:0000256" key="1">
    <source>
        <dbReference type="ARBA" id="ARBA00001941"/>
    </source>
</evidence>
<evidence type="ECO:0000256" key="7">
    <source>
        <dbReference type="ARBA" id="ARBA00022723"/>
    </source>
</evidence>